<dbReference type="Gene3D" id="1.20.120.650">
    <property type="entry name" value="Colicin D"/>
    <property type="match status" value="1"/>
</dbReference>
<feature type="compositionally biased region" description="Pro residues" evidence="1">
    <location>
        <begin position="277"/>
        <end position="286"/>
    </location>
</feature>
<gene>
    <name evidence="2" type="ORF">ACFO60_14730</name>
</gene>
<dbReference type="RefSeq" id="WP_380840745.1">
    <property type="nucleotide sequence ID" value="NZ_JBHSFP010000008.1"/>
</dbReference>
<name>A0ABV9CG47_9ACTN</name>
<reference evidence="3" key="1">
    <citation type="journal article" date="2019" name="Int. J. Syst. Evol. Microbiol.">
        <title>The Global Catalogue of Microorganisms (GCM) 10K type strain sequencing project: providing services to taxonomists for standard genome sequencing and annotation.</title>
        <authorList>
            <consortium name="The Broad Institute Genomics Platform"/>
            <consortium name="The Broad Institute Genome Sequencing Center for Infectious Disease"/>
            <person name="Wu L."/>
            <person name="Ma J."/>
        </authorList>
    </citation>
    <scope>NUCLEOTIDE SEQUENCE [LARGE SCALE GENOMIC DNA]</scope>
    <source>
        <strain evidence="3">CGMCC 4.7132</strain>
    </source>
</reference>
<keyword evidence="3" id="KW-1185">Reference proteome</keyword>
<dbReference type="Proteomes" id="UP001596004">
    <property type="component" value="Unassembled WGS sequence"/>
</dbReference>
<proteinExistence type="predicted"/>
<dbReference type="EMBL" id="JBHSFP010000008">
    <property type="protein sequence ID" value="MFC4532026.1"/>
    <property type="molecule type" value="Genomic_DNA"/>
</dbReference>
<evidence type="ECO:0000313" key="2">
    <source>
        <dbReference type="EMBL" id="MFC4532026.1"/>
    </source>
</evidence>
<organism evidence="2 3">
    <name type="scientific">Sphaerisporangium dianthi</name>
    <dbReference type="NCBI Taxonomy" id="1436120"/>
    <lineage>
        <taxon>Bacteria</taxon>
        <taxon>Bacillati</taxon>
        <taxon>Actinomycetota</taxon>
        <taxon>Actinomycetes</taxon>
        <taxon>Streptosporangiales</taxon>
        <taxon>Streptosporangiaceae</taxon>
        <taxon>Sphaerisporangium</taxon>
    </lineage>
</organism>
<feature type="region of interest" description="Disordered" evidence="1">
    <location>
        <begin position="270"/>
        <end position="293"/>
    </location>
</feature>
<sequence length="293" mass="30573">MRPVPGGHRFTTGGRLVGALLRSPCRFAREWLDEGPKTVVPVPISPPALPGVVARVAAGAREAGAGHLLAARTGDEHAGDAVVELPVTGDRSPPEPPWEDAGLVLALPGLAGAALLTEKGYGLIAGQDRFVRACLEEGIDEARARFGRYARRLAASHPGLAAVAEEFPPRLSAVSSPAEAVPASAIGRQLDLMRSLACGDLDAAGFAPAWLAARRRALTAGERARGTVERALDDVFFALEDYAADPALREPGDLTDDELKALVRAVLGRLGDSPRSTPAPRPPVAGPDPEQGR</sequence>
<dbReference type="InterPro" id="IPR036471">
    <property type="entry name" value="Colicin_D_sf"/>
</dbReference>
<evidence type="ECO:0008006" key="4">
    <source>
        <dbReference type="Google" id="ProtNLM"/>
    </source>
</evidence>
<protein>
    <recommendedName>
        <fullName evidence="4">Colicin D immunity protein domain-containing protein</fullName>
    </recommendedName>
</protein>
<accession>A0ABV9CG47</accession>
<evidence type="ECO:0000313" key="3">
    <source>
        <dbReference type="Proteomes" id="UP001596004"/>
    </source>
</evidence>
<evidence type="ECO:0000256" key="1">
    <source>
        <dbReference type="SAM" id="MobiDB-lite"/>
    </source>
</evidence>
<comment type="caution">
    <text evidence="2">The sequence shown here is derived from an EMBL/GenBank/DDBJ whole genome shotgun (WGS) entry which is preliminary data.</text>
</comment>